<dbReference type="EMBL" id="JBBJCI010000035">
    <property type="protein sequence ID" value="KAK7253331.1"/>
    <property type="molecule type" value="Genomic_DNA"/>
</dbReference>
<keyword evidence="11" id="KW-1185">Reference proteome</keyword>
<evidence type="ECO:0000256" key="3">
    <source>
        <dbReference type="ARBA" id="ARBA00022475"/>
    </source>
</evidence>
<proteinExistence type="predicted"/>
<feature type="compositionally biased region" description="Pro residues" evidence="8">
    <location>
        <begin position="574"/>
        <end position="590"/>
    </location>
</feature>
<evidence type="ECO:0000256" key="6">
    <source>
        <dbReference type="ARBA" id="ARBA00023065"/>
    </source>
</evidence>
<sequence>MNLLLLLAFSTHALRIPRPRIRAPITRAAKKAPKSSTAWTDLYKPNYVSEAPLNRMQLKLALNRLGLRPSEREMSKLWGQIDTNDDGTASLSEFSDFAKASAEDDESAKIIGELRAALKTEPSWILGTLRGAKAVDVLEGDVDEIDVLREEYDAMRRAVAADHSRIIYDGSRYGRGTSRDWWRVLLSLRQSFVVRKIANPLKVLTAWALVVALGHRFVELPGPWKDGLVACFGQGRKPTAGVGSAMSLLGSALSLLLVFRTNTAYQRYWEGRGVWEKLVSSTRDAADYVALYKEEMGGPRIRRVADLLCAFPLALQLHLQGQPLRSDPKKDLARVFAALCRRAGYEPDAAELPLPTFQDQCRKDERLANIFSLPSDVDADVALSQLHALKFGVSRPKGLAVTLRELEAYYNPLALRRLLTKGAVAALAASRCAPLGIARRVAAEVKAVPYDDAGRFSSRDRLAIISKVNALRGCVGAAERIAQTPVPLHYARHTSRFLTLWSFALPLALVDSLGFLTVPATCLVCWALFGLAEIGTLIENPFSRPLQLQIVSDTLALDVREALEDMPSVLRPTAPKPKPKPPPTAPPAAPPTLVAEALPAPRPAPPAPRRAAARAAAGTLIT</sequence>
<keyword evidence="3" id="KW-1003">Cell membrane</keyword>
<accession>A0ABR1GBY2</accession>
<evidence type="ECO:0000256" key="2">
    <source>
        <dbReference type="ARBA" id="ARBA00022448"/>
    </source>
</evidence>
<dbReference type="InterPro" id="IPR002048">
    <property type="entry name" value="EF_hand_dom"/>
</dbReference>
<dbReference type="Pfam" id="PF25539">
    <property type="entry name" value="Bestrophin_2"/>
    <property type="match status" value="2"/>
</dbReference>
<feature type="region of interest" description="Disordered" evidence="8">
    <location>
        <begin position="567"/>
        <end position="622"/>
    </location>
</feature>
<organism evidence="10 11">
    <name type="scientific">Aureococcus anophagefferens</name>
    <name type="common">Harmful bloom alga</name>
    <dbReference type="NCBI Taxonomy" id="44056"/>
    <lineage>
        <taxon>Eukaryota</taxon>
        <taxon>Sar</taxon>
        <taxon>Stramenopiles</taxon>
        <taxon>Ochrophyta</taxon>
        <taxon>Pelagophyceae</taxon>
        <taxon>Pelagomonadales</taxon>
        <taxon>Pelagomonadaceae</taxon>
        <taxon>Aureococcus</taxon>
    </lineage>
</organism>
<feature type="domain" description="EF-hand" evidence="9">
    <location>
        <begin position="69"/>
        <end position="104"/>
    </location>
</feature>
<evidence type="ECO:0000313" key="11">
    <source>
        <dbReference type="Proteomes" id="UP001363151"/>
    </source>
</evidence>
<dbReference type="PANTHER" id="PTHR33281:SF19">
    <property type="entry name" value="VOLTAGE-DEPENDENT ANION CHANNEL-FORMING PROTEIN YNEE"/>
    <property type="match status" value="1"/>
</dbReference>
<evidence type="ECO:0000256" key="4">
    <source>
        <dbReference type="ARBA" id="ARBA00022692"/>
    </source>
</evidence>
<name>A0ABR1GBY2_AURAN</name>
<dbReference type="PANTHER" id="PTHR33281">
    <property type="entry name" value="UPF0187 PROTEIN YNEE"/>
    <property type="match status" value="1"/>
</dbReference>
<gene>
    <name evidence="10" type="ORF">SO694_00001413</name>
</gene>
<evidence type="ECO:0000259" key="9">
    <source>
        <dbReference type="PROSITE" id="PS50222"/>
    </source>
</evidence>
<reference evidence="10 11" key="1">
    <citation type="submission" date="2024-03" db="EMBL/GenBank/DDBJ databases">
        <title>Aureococcus anophagefferens CCMP1851 and Kratosvirus quantuckense: Draft genome of a second virus-susceptible host strain in the model system.</title>
        <authorList>
            <person name="Chase E."/>
            <person name="Truchon A.R."/>
            <person name="Schepens W."/>
            <person name="Wilhelm S.W."/>
        </authorList>
    </citation>
    <scope>NUCLEOTIDE SEQUENCE [LARGE SCALE GENOMIC DNA]</scope>
    <source>
        <strain evidence="10 11">CCMP1851</strain>
    </source>
</reference>
<keyword evidence="2" id="KW-0813">Transport</keyword>
<evidence type="ECO:0000313" key="10">
    <source>
        <dbReference type="EMBL" id="KAK7253331.1"/>
    </source>
</evidence>
<comment type="subcellular location">
    <subcellularLocation>
        <location evidence="1">Cell membrane</location>
        <topology evidence="1">Multi-pass membrane protein</topology>
    </subcellularLocation>
</comment>
<dbReference type="InterPro" id="IPR044669">
    <property type="entry name" value="YneE/VCCN1/2-like"/>
</dbReference>
<feature type="compositionally biased region" description="Low complexity" evidence="8">
    <location>
        <begin position="609"/>
        <end position="622"/>
    </location>
</feature>
<keyword evidence="6" id="KW-0406">Ion transport</keyword>
<comment type="caution">
    <text evidence="10">The sequence shown here is derived from an EMBL/GenBank/DDBJ whole genome shotgun (WGS) entry which is preliminary data.</text>
</comment>
<evidence type="ECO:0000256" key="1">
    <source>
        <dbReference type="ARBA" id="ARBA00004651"/>
    </source>
</evidence>
<evidence type="ECO:0000256" key="7">
    <source>
        <dbReference type="ARBA" id="ARBA00023136"/>
    </source>
</evidence>
<dbReference type="Proteomes" id="UP001363151">
    <property type="component" value="Unassembled WGS sequence"/>
</dbReference>
<dbReference type="PROSITE" id="PS50222">
    <property type="entry name" value="EF_HAND_2"/>
    <property type="match status" value="1"/>
</dbReference>
<evidence type="ECO:0000256" key="5">
    <source>
        <dbReference type="ARBA" id="ARBA00022989"/>
    </source>
</evidence>
<dbReference type="Gene3D" id="1.10.238.10">
    <property type="entry name" value="EF-hand"/>
    <property type="match status" value="1"/>
</dbReference>
<evidence type="ECO:0000256" key="8">
    <source>
        <dbReference type="SAM" id="MobiDB-lite"/>
    </source>
</evidence>
<keyword evidence="7" id="KW-0472">Membrane</keyword>
<protein>
    <recommendedName>
        <fullName evidence="9">EF-hand domain-containing protein</fullName>
    </recommendedName>
</protein>
<keyword evidence="5" id="KW-1133">Transmembrane helix</keyword>
<dbReference type="SUPFAM" id="SSF47473">
    <property type="entry name" value="EF-hand"/>
    <property type="match status" value="1"/>
</dbReference>
<keyword evidence="4" id="KW-0812">Transmembrane</keyword>
<dbReference type="InterPro" id="IPR011992">
    <property type="entry name" value="EF-hand-dom_pair"/>
</dbReference>